<dbReference type="Pfam" id="PF02926">
    <property type="entry name" value="THUMP"/>
    <property type="match status" value="1"/>
</dbReference>
<evidence type="ECO:0000256" key="1">
    <source>
        <dbReference type="PROSITE-ProRule" id="PRU00529"/>
    </source>
</evidence>
<dbReference type="EMBL" id="CAXKWB010055181">
    <property type="protein sequence ID" value="CAL4176723.1"/>
    <property type="molecule type" value="Genomic_DNA"/>
</dbReference>
<reference evidence="4 5" key="1">
    <citation type="submission" date="2024-05" db="EMBL/GenBank/DDBJ databases">
        <authorList>
            <person name="Wallberg A."/>
        </authorList>
    </citation>
    <scope>NUCLEOTIDE SEQUENCE [LARGE SCALE GENOMIC DNA]</scope>
</reference>
<evidence type="ECO:0000313" key="4">
    <source>
        <dbReference type="EMBL" id="CAL4176723.1"/>
    </source>
</evidence>
<feature type="region of interest" description="Disordered" evidence="2">
    <location>
        <begin position="320"/>
        <end position="393"/>
    </location>
</feature>
<evidence type="ECO:0000313" key="5">
    <source>
        <dbReference type="Proteomes" id="UP001497623"/>
    </source>
</evidence>
<name>A0AAV2SC56_MEGNR</name>
<dbReference type="InterPro" id="IPR040183">
    <property type="entry name" value="THUMPD1-like"/>
</dbReference>
<gene>
    <name evidence="4" type="ORF">MNOR_LOCUS34827</name>
</gene>
<protein>
    <recommendedName>
        <fullName evidence="3">THUMP domain-containing protein</fullName>
    </recommendedName>
</protein>
<feature type="compositionally biased region" description="Acidic residues" evidence="2">
    <location>
        <begin position="117"/>
        <end position="129"/>
    </location>
</feature>
<dbReference type="PROSITE" id="PS51165">
    <property type="entry name" value="THUMP"/>
    <property type="match status" value="1"/>
</dbReference>
<feature type="compositionally biased region" description="Basic and acidic residues" evidence="2">
    <location>
        <begin position="369"/>
        <end position="393"/>
    </location>
</feature>
<feature type="compositionally biased region" description="Basic and acidic residues" evidence="2">
    <location>
        <begin position="320"/>
        <end position="362"/>
    </location>
</feature>
<feature type="domain" description="THUMP" evidence="3">
    <location>
        <begin position="194"/>
        <end position="300"/>
    </location>
</feature>
<organism evidence="4 5">
    <name type="scientific">Meganyctiphanes norvegica</name>
    <name type="common">Northern krill</name>
    <name type="synonym">Thysanopoda norvegica</name>
    <dbReference type="NCBI Taxonomy" id="48144"/>
    <lineage>
        <taxon>Eukaryota</taxon>
        <taxon>Metazoa</taxon>
        <taxon>Ecdysozoa</taxon>
        <taxon>Arthropoda</taxon>
        <taxon>Crustacea</taxon>
        <taxon>Multicrustacea</taxon>
        <taxon>Malacostraca</taxon>
        <taxon>Eumalacostraca</taxon>
        <taxon>Eucarida</taxon>
        <taxon>Euphausiacea</taxon>
        <taxon>Euphausiidae</taxon>
        <taxon>Meganyctiphanes</taxon>
    </lineage>
</organism>
<feature type="region of interest" description="Disordered" evidence="2">
    <location>
        <begin position="81"/>
        <end position="161"/>
    </location>
</feature>
<dbReference type="AlphaFoldDB" id="A0AAV2SC56"/>
<feature type="compositionally biased region" description="Basic and acidic residues" evidence="2">
    <location>
        <begin position="100"/>
        <end position="116"/>
    </location>
</feature>
<proteinExistence type="predicted"/>
<keyword evidence="5" id="KW-1185">Reference proteome</keyword>
<accession>A0AAV2SC56</accession>
<dbReference type="Gene3D" id="3.30.2300.10">
    <property type="entry name" value="THUMP superfamily"/>
    <property type="match status" value="1"/>
</dbReference>
<dbReference type="SUPFAM" id="SSF143437">
    <property type="entry name" value="THUMP domain-like"/>
    <property type="match status" value="1"/>
</dbReference>
<dbReference type="CDD" id="cd11717">
    <property type="entry name" value="THUMP_THUMPD1_like"/>
    <property type="match status" value="1"/>
</dbReference>
<dbReference type="SMART" id="SM00981">
    <property type="entry name" value="THUMP"/>
    <property type="match status" value="1"/>
</dbReference>
<feature type="compositionally biased region" description="Polar residues" evidence="2">
    <location>
        <begin position="86"/>
        <end position="97"/>
    </location>
</feature>
<dbReference type="PANTHER" id="PTHR13452:SF10">
    <property type="entry name" value="THUMP DOMAIN-CONTAINING PROTEIN 1"/>
    <property type="match status" value="1"/>
</dbReference>
<dbReference type="GO" id="GO:0006400">
    <property type="term" value="P:tRNA modification"/>
    <property type="evidence" value="ECO:0007669"/>
    <property type="project" value="InterPro"/>
</dbReference>
<evidence type="ECO:0000259" key="3">
    <source>
        <dbReference type="PROSITE" id="PS51165"/>
    </source>
</evidence>
<dbReference type="GO" id="GO:0003723">
    <property type="term" value="F:RNA binding"/>
    <property type="evidence" value="ECO:0007669"/>
    <property type="project" value="UniProtKB-UniRule"/>
</dbReference>
<sequence length="393" mass="44599">MGKNGKRPKSYYIQCAKKQKTDHGKSLGPNLRGFLCTCNDREKDCVRETYNLLNEYADQLYGKEDFTEIEKWDAEMKAKTEGLEVNESSASKINTGDNDTDSKQNDNKESKKNKNEDSDESEEEDEMDIEAAIAADVTNLKQQNQKIPRVSSGLSSTPRPKRRFHQIRSGAKNCIFIGTTLEDPLELSKKLMDDILEKQQQRTRRLIRMLPVQKTCKAIKENIEKATKEIAEKYLAGSNQRYCIVYKVRNNHSLNRDEILQGLCKVIGEVAPECVADLKTPEVALNIEIIKTICCISVLPEFFSKYSKYNLEVLANKSKREQEEKSVIGEKMDEQKTETGDAKLSNEKENGNAHKSSEETKEPATNLENEGKNGGENDSVNEKENLSVHDKEN</sequence>
<comment type="caution">
    <text evidence="4">The sequence shown here is derived from an EMBL/GenBank/DDBJ whole genome shotgun (WGS) entry which is preliminary data.</text>
</comment>
<dbReference type="Proteomes" id="UP001497623">
    <property type="component" value="Unassembled WGS sequence"/>
</dbReference>
<dbReference type="InterPro" id="IPR004114">
    <property type="entry name" value="THUMP_dom"/>
</dbReference>
<dbReference type="PANTHER" id="PTHR13452">
    <property type="entry name" value="THUMP DOMAIN CONTAINING PROTEIN 1-RELATED"/>
    <property type="match status" value="1"/>
</dbReference>
<feature type="compositionally biased region" description="Polar residues" evidence="2">
    <location>
        <begin position="139"/>
        <end position="158"/>
    </location>
</feature>
<evidence type="ECO:0000256" key="2">
    <source>
        <dbReference type="SAM" id="MobiDB-lite"/>
    </source>
</evidence>
<keyword evidence="1" id="KW-0694">RNA-binding</keyword>